<evidence type="ECO:0000256" key="3">
    <source>
        <dbReference type="ARBA" id="ARBA00022737"/>
    </source>
</evidence>
<evidence type="ECO:0000259" key="6">
    <source>
        <dbReference type="Pfam" id="PF00931"/>
    </source>
</evidence>
<accession>A0ABC9BUL0</accession>
<dbReference type="Pfam" id="PF18052">
    <property type="entry name" value="Rx_N"/>
    <property type="match status" value="1"/>
</dbReference>
<name>A0ABC9BUL0_9POAL</name>
<dbReference type="PANTHER" id="PTHR33377">
    <property type="entry name" value="OS10G0134700 PROTEIN-RELATED"/>
    <property type="match status" value="1"/>
</dbReference>
<keyword evidence="2" id="KW-0433">Leucine-rich repeat</keyword>
<evidence type="ECO:0000256" key="1">
    <source>
        <dbReference type="ARBA" id="ARBA00008894"/>
    </source>
</evidence>
<protein>
    <recommendedName>
        <fullName evidence="10">NB-ARC domain-containing protein</fullName>
    </recommendedName>
</protein>
<keyword evidence="9" id="KW-1185">Reference proteome</keyword>
<gene>
    <name evidence="8" type="ORF">URODEC1_LOCUS69044</name>
</gene>
<evidence type="ECO:0000259" key="7">
    <source>
        <dbReference type="Pfam" id="PF18052"/>
    </source>
</evidence>
<dbReference type="InterPro" id="IPR041118">
    <property type="entry name" value="Rx_N"/>
</dbReference>
<dbReference type="GO" id="GO:0006952">
    <property type="term" value="P:defense response"/>
    <property type="evidence" value="ECO:0007669"/>
    <property type="project" value="UniProtKB-KW"/>
</dbReference>
<evidence type="ECO:0008006" key="10">
    <source>
        <dbReference type="Google" id="ProtNLM"/>
    </source>
</evidence>
<evidence type="ECO:0000256" key="2">
    <source>
        <dbReference type="ARBA" id="ARBA00022614"/>
    </source>
</evidence>
<comment type="similarity">
    <text evidence="1">Belongs to the disease resistance NB-LRR family.</text>
</comment>
<dbReference type="Proteomes" id="UP001497457">
    <property type="component" value="Chromosome 27b"/>
</dbReference>
<dbReference type="GO" id="GO:0000166">
    <property type="term" value="F:nucleotide binding"/>
    <property type="evidence" value="ECO:0007669"/>
    <property type="project" value="UniProtKB-KW"/>
</dbReference>
<dbReference type="PANTHER" id="PTHR33377:SF115">
    <property type="entry name" value="OS05G0533301 PROTEIN"/>
    <property type="match status" value="1"/>
</dbReference>
<feature type="domain" description="NB-ARC" evidence="6">
    <location>
        <begin position="199"/>
        <end position="342"/>
    </location>
</feature>
<evidence type="ECO:0000256" key="4">
    <source>
        <dbReference type="ARBA" id="ARBA00022741"/>
    </source>
</evidence>
<dbReference type="InterPro" id="IPR002182">
    <property type="entry name" value="NB-ARC"/>
</dbReference>
<evidence type="ECO:0000256" key="5">
    <source>
        <dbReference type="ARBA" id="ARBA00022821"/>
    </source>
</evidence>
<keyword evidence="4" id="KW-0547">Nucleotide-binding</keyword>
<reference evidence="9" key="1">
    <citation type="submission" date="2024-06" db="EMBL/GenBank/DDBJ databases">
        <authorList>
            <person name="Ryan C."/>
        </authorList>
    </citation>
    <scope>NUCLEOTIDE SEQUENCE [LARGE SCALE GENOMIC DNA]</scope>
</reference>
<keyword evidence="5" id="KW-0611">Plant defense</keyword>
<proteinExistence type="inferred from homology"/>
<dbReference type="Gene3D" id="3.40.50.300">
    <property type="entry name" value="P-loop containing nucleotide triphosphate hydrolases"/>
    <property type="match status" value="1"/>
</dbReference>
<reference evidence="8 9" key="2">
    <citation type="submission" date="2024-10" db="EMBL/GenBank/DDBJ databases">
        <authorList>
            <person name="Ryan C."/>
        </authorList>
    </citation>
    <scope>NUCLEOTIDE SEQUENCE [LARGE SCALE GENOMIC DNA]</scope>
</reference>
<evidence type="ECO:0000313" key="8">
    <source>
        <dbReference type="EMBL" id="CAL5008534.1"/>
    </source>
</evidence>
<dbReference type="AlphaFoldDB" id="A0ABC9BUL0"/>
<dbReference type="Pfam" id="PF00931">
    <property type="entry name" value="NB-ARC"/>
    <property type="match status" value="1"/>
</dbReference>
<feature type="domain" description="Disease resistance N-terminal" evidence="7">
    <location>
        <begin position="8"/>
        <end position="94"/>
    </location>
</feature>
<organism evidence="8 9">
    <name type="scientific">Urochloa decumbens</name>
    <dbReference type="NCBI Taxonomy" id="240449"/>
    <lineage>
        <taxon>Eukaryota</taxon>
        <taxon>Viridiplantae</taxon>
        <taxon>Streptophyta</taxon>
        <taxon>Embryophyta</taxon>
        <taxon>Tracheophyta</taxon>
        <taxon>Spermatophyta</taxon>
        <taxon>Magnoliopsida</taxon>
        <taxon>Liliopsida</taxon>
        <taxon>Poales</taxon>
        <taxon>Poaceae</taxon>
        <taxon>PACMAD clade</taxon>
        <taxon>Panicoideae</taxon>
        <taxon>Panicodae</taxon>
        <taxon>Paniceae</taxon>
        <taxon>Melinidinae</taxon>
        <taxon>Urochloa</taxon>
    </lineage>
</organism>
<dbReference type="InterPro" id="IPR027417">
    <property type="entry name" value="P-loop_NTPase"/>
</dbReference>
<keyword evidence="3" id="KW-0677">Repeat</keyword>
<sequence>MELFSAIVGDLVSRSLSFMIDRYLKAEPSVDDSLRRLHQLLLRIRTIVEEAEGRNVTNPGMICQLKVLREEMFRGYCVLDAFKYRTLRRDESRDEEEVSHSFALSRFNQAKRIRFSSSSSNTPPSIVVSMKDLQKMVSGLEDIIGDTKEFVVFLMSYPPSPLYRQPYSMHLYLDKCMFSRHMEREHVIAFLLSSSRDHDHLCAESVEVLPIVGPPQVGKSTLVENVCADERVRKHFSLILYYSAENLDAEKASSFSETCVTKHQNNDAVDGRLLVIMELVGDVDDKAWKKLCSSSPHPQGSKIIITSQSEEITRLGTTQALRLQQLQFEAFWYFFKVLVFGSTDPEEHPRLASMAMEMATELRGCFMCAHIAGALLRDNFTAQFWRRLLAFSREYKKYPFASSNCQDGTSTKDHPRHGWEIAKSKPAKYFLLRNSYQKALAQDDGPKITLADLLFGSVKRRGRFEVLVWKSYIPPYYSYISNCTLV</sequence>
<dbReference type="EMBL" id="OZ075137">
    <property type="protein sequence ID" value="CAL5008534.1"/>
    <property type="molecule type" value="Genomic_DNA"/>
</dbReference>
<dbReference type="SUPFAM" id="SSF52540">
    <property type="entry name" value="P-loop containing nucleoside triphosphate hydrolases"/>
    <property type="match status" value="1"/>
</dbReference>
<evidence type="ECO:0000313" key="9">
    <source>
        <dbReference type="Proteomes" id="UP001497457"/>
    </source>
</evidence>